<dbReference type="PANTHER" id="PTHR46124">
    <property type="entry name" value="D-AMINOACYL-TRNA DEACYLASE"/>
    <property type="match status" value="1"/>
</dbReference>
<feature type="binding site" evidence="4">
    <location>
        <position position="130"/>
    </location>
    <ligand>
        <name>a divalent metal cation</name>
        <dbReference type="ChEBI" id="CHEBI:60240"/>
        <label>2</label>
    </ligand>
</feature>
<dbReference type="PROSITE" id="PS01090">
    <property type="entry name" value="TATD_2"/>
    <property type="match status" value="1"/>
</dbReference>
<dbReference type="FunFam" id="3.20.20.140:FF:000005">
    <property type="entry name" value="TatD family hydrolase"/>
    <property type="match status" value="1"/>
</dbReference>
<evidence type="ECO:0000256" key="2">
    <source>
        <dbReference type="ARBA" id="ARBA00022723"/>
    </source>
</evidence>
<dbReference type="InterPro" id="IPR018228">
    <property type="entry name" value="DNase_TatD-rel_CS"/>
</dbReference>
<dbReference type="Proteomes" id="UP001209229">
    <property type="component" value="Unassembled WGS sequence"/>
</dbReference>
<name>A0AAE3M9S6_9BACT</name>
<evidence type="ECO:0000313" key="5">
    <source>
        <dbReference type="EMBL" id="MCW3789440.1"/>
    </source>
</evidence>
<evidence type="ECO:0000256" key="4">
    <source>
        <dbReference type="PIRSR" id="PIRSR005902-1"/>
    </source>
</evidence>
<feature type="binding site" evidence="4">
    <location>
        <position position="94"/>
    </location>
    <ligand>
        <name>a divalent metal cation</name>
        <dbReference type="ChEBI" id="CHEBI:60240"/>
        <label>1</label>
    </ligand>
</feature>
<sequence length="256" mass="29233">MGIIDTHSHIYLEQFDDDREEMMQRASEAGVKMVLMPNIDAESIQPILDVEKKYPEICKSMMGLHPTSVDDNYKELLDKMYSLFAEHKFCAVGEIGIDLYWDKTFLKQQTEAFKIQLNWAKELNLPVVIHARDAFDEIFEVMDHFDLEGMSGVFHSFTGSVEQGKKVLSYPNFYLGINGVVTFKNSGLDKVVEELGPDKIVLETDAPFLTPTPYRGKRNEPSYLSLVIEKLSAVFDIPKHKIVKLTTQNATKLFNL</sequence>
<dbReference type="NCBIfam" id="TIGR00010">
    <property type="entry name" value="YchF/TatD family DNA exonuclease"/>
    <property type="match status" value="1"/>
</dbReference>
<dbReference type="GO" id="GO:0005829">
    <property type="term" value="C:cytosol"/>
    <property type="evidence" value="ECO:0007669"/>
    <property type="project" value="TreeGrafter"/>
</dbReference>
<dbReference type="SUPFAM" id="SSF51556">
    <property type="entry name" value="Metallo-dependent hydrolases"/>
    <property type="match status" value="1"/>
</dbReference>
<protein>
    <submittedName>
        <fullName evidence="5">TatD family hydrolase</fullName>
    </submittedName>
</protein>
<dbReference type="AlphaFoldDB" id="A0AAE3M9S6"/>
<dbReference type="Pfam" id="PF01026">
    <property type="entry name" value="TatD_DNase"/>
    <property type="match status" value="1"/>
</dbReference>
<dbReference type="InterPro" id="IPR032466">
    <property type="entry name" value="Metal_Hydrolase"/>
</dbReference>
<keyword evidence="6" id="KW-1185">Reference proteome</keyword>
<feature type="binding site" evidence="4">
    <location>
        <position position="155"/>
    </location>
    <ligand>
        <name>a divalent metal cation</name>
        <dbReference type="ChEBI" id="CHEBI:60240"/>
        <label>2</label>
    </ligand>
</feature>
<feature type="binding site" evidence="4">
    <location>
        <position position="7"/>
    </location>
    <ligand>
        <name>a divalent metal cation</name>
        <dbReference type="ChEBI" id="CHEBI:60240"/>
        <label>1</label>
    </ligand>
</feature>
<organism evidence="5 6">
    <name type="scientific">Plebeiibacterium sediminum</name>
    <dbReference type="NCBI Taxonomy" id="2992112"/>
    <lineage>
        <taxon>Bacteria</taxon>
        <taxon>Pseudomonadati</taxon>
        <taxon>Bacteroidota</taxon>
        <taxon>Bacteroidia</taxon>
        <taxon>Marinilabiliales</taxon>
        <taxon>Marinilabiliaceae</taxon>
        <taxon>Plebeiibacterium</taxon>
    </lineage>
</organism>
<dbReference type="EMBL" id="JAPDPJ010000111">
    <property type="protein sequence ID" value="MCW3789440.1"/>
    <property type="molecule type" value="Genomic_DNA"/>
</dbReference>
<dbReference type="Gene3D" id="3.20.20.140">
    <property type="entry name" value="Metal-dependent hydrolases"/>
    <property type="match status" value="1"/>
</dbReference>
<feature type="binding site" evidence="4">
    <location>
        <position position="9"/>
    </location>
    <ligand>
        <name>a divalent metal cation</name>
        <dbReference type="ChEBI" id="CHEBI:60240"/>
        <label>1</label>
    </ligand>
</feature>
<dbReference type="CDD" id="cd01310">
    <property type="entry name" value="TatD_DNAse"/>
    <property type="match status" value="1"/>
</dbReference>
<feature type="binding site" evidence="4">
    <location>
        <position position="205"/>
    </location>
    <ligand>
        <name>a divalent metal cation</name>
        <dbReference type="ChEBI" id="CHEBI:60240"/>
        <label>1</label>
    </ligand>
</feature>
<dbReference type="PANTHER" id="PTHR46124:SF4">
    <property type="entry name" value="HYDROLASE TATD"/>
    <property type="match status" value="1"/>
</dbReference>
<evidence type="ECO:0000256" key="3">
    <source>
        <dbReference type="ARBA" id="ARBA00022801"/>
    </source>
</evidence>
<comment type="caution">
    <text evidence="5">The sequence shown here is derived from an EMBL/GenBank/DDBJ whole genome shotgun (WGS) entry which is preliminary data.</text>
</comment>
<dbReference type="GO" id="GO:0046872">
    <property type="term" value="F:metal ion binding"/>
    <property type="evidence" value="ECO:0007669"/>
    <property type="project" value="UniProtKB-KW"/>
</dbReference>
<comment type="similarity">
    <text evidence="1">Belongs to the metallo-dependent hydrolases superfamily. TatD-type hydrolase family.</text>
</comment>
<dbReference type="GO" id="GO:0016788">
    <property type="term" value="F:hydrolase activity, acting on ester bonds"/>
    <property type="evidence" value="ECO:0007669"/>
    <property type="project" value="InterPro"/>
</dbReference>
<dbReference type="RefSeq" id="WP_301192991.1">
    <property type="nucleotide sequence ID" value="NZ_JAPDPJ010000111.1"/>
</dbReference>
<evidence type="ECO:0000313" key="6">
    <source>
        <dbReference type="Proteomes" id="UP001209229"/>
    </source>
</evidence>
<dbReference type="GO" id="GO:0004536">
    <property type="term" value="F:DNA nuclease activity"/>
    <property type="evidence" value="ECO:0007669"/>
    <property type="project" value="InterPro"/>
</dbReference>
<keyword evidence="3 5" id="KW-0378">Hydrolase</keyword>
<proteinExistence type="inferred from homology"/>
<reference evidence="5" key="1">
    <citation type="submission" date="2022-10" db="EMBL/GenBank/DDBJ databases">
        <authorList>
            <person name="Yu W.X."/>
        </authorList>
    </citation>
    <scope>NUCLEOTIDE SEQUENCE</scope>
    <source>
        <strain evidence="5">AAT</strain>
    </source>
</reference>
<dbReference type="InterPro" id="IPR001130">
    <property type="entry name" value="TatD-like"/>
</dbReference>
<keyword evidence="2 4" id="KW-0479">Metal-binding</keyword>
<evidence type="ECO:0000256" key="1">
    <source>
        <dbReference type="ARBA" id="ARBA00009275"/>
    </source>
</evidence>
<accession>A0AAE3M9S6</accession>
<dbReference type="InterPro" id="IPR015991">
    <property type="entry name" value="TatD/YcfH-like"/>
</dbReference>
<gene>
    <name evidence="5" type="ORF">OM075_23460</name>
</gene>
<dbReference type="PIRSF" id="PIRSF005902">
    <property type="entry name" value="DNase_TatD"/>
    <property type="match status" value="1"/>
</dbReference>